<accession>A0A1F5NS23</accession>
<reference evidence="2 3" key="1">
    <citation type="journal article" date="2016" name="Nat. Commun.">
        <title>Thousands of microbial genomes shed light on interconnected biogeochemical processes in an aquifer system.</title>
        <authorList>
            <person name="Anantharaman K."/>
            <person name="Brown C.T."/>
            <person name="Hug L.A."/>
            <person name="Sharon I."/>
            <person name="Castelle C.J."/>
            <person name="Probst A.J."/>
            <person name="Thomas B.C."/>
            <person name="Singh A."/>
            <person name="Wilkins M.J."/>
            <person name="Karaoz U."/>
            <person name="Brodie E.L."/>
            <person name="Williams K.H."/>
            <person name="Hubbard S.S."/>
            <person name="Banfield J.F."/>
        </authorList>
    </citation>
    <scope>NUCLEOTIDE SEQUENCE [LARGE SCALE GENOMIC DNA]</scope>
</reference>
<dbReference type="Pfam" id="PF09527">
    <property type="entry name" value="ATPase_gene1"/>
    <property type="match status" value="1"/>
</dbReference>
<keyword evidence="1" id="KW-0472">Membrane</keyword>
<sequence length="77" mass="8798">MPDLGQKPNLPINKWRIANLGFEMGFIIALPLLVFILVGKWLDAKFNSTPWLTLTGIVLAITLTTTWLTKRLKEYIK</sequence>
<comment type="caution">
    <text evidence="2">The sequence shown here is derived from an EMBL/GenBank/DDBJ whole genome shotgun (WGS) entry which is preliminary data.</text>
</comment>
<feature type="transmembrane region" description="Helical" evidence="1">
    <location>
        <begin position="51"/>
        <end position="69"/>
    </location>
</feature>
<dbReference type="Proteomes" id="UP000176233">
    <property type="component" value="Unassembled WGS sequence"/>
</dbReference>
<feature type="transmembrane region" description="Helical" evidence="1">
    <location>
        <begin position="20"/>
        <end position="39"/>
    </location>
</feature>
<dbReference type="EMBL" id="MFEJ01000013">
    <property type="protein sequence ID" value="OGE80413.1"/>
    <property type="molecule type" value="Genomic_DNA"/>
</dbReference>
<evidence type="ECO:0000313" key="2">
    <source>
        <dbReference type="EMBL" id="OGE80413.1"/>
    </source>
</evidence>
<keyword evidence="1" id="KW-0812">Transmembrane</keyword>
<evidence type="ECO:0000256" key="1">
    <source>
        <dbReference type="SAM" id="Phobius"/>
    </source>
</evidence>
<evidence type="ECO:0008006" key="4">
    <source>
        <dbReference type="Google" id="ProtNLM"/>
    </source>
</evidence>
<evidence type="ECO:0000313" key="3">
    <source>
        <dbReference type="Proteomes" id="UP000176233"/>
    </source>
</evidence>
<gene>
    <name evidence="2" type="ORF">A2660_01835</name>
</gene>
<dbReference type="InterPro" id="IPR032820">
    <property type="entry name" value="ATPase_put"/>
</dbReference>
<protein>
    <recommendedName>
        <fullName evidence="4">AtpZ/AtpI family protein</fullName>
    </recommendedName>
</protein>
<proteinExistence type="predicted"/>
<keyword evidence="1" id="KW-1133">Transmembrane helix</keyword>
<dbReference type="AlphaFoldDB" id="A0A1F5NS23"/>
<organism evidence="2 3">
    <name type="scientific">Candidatus Doudnabacteria bacterium RIFCSPHIGHO2_01_FULL_45_18</name>
    <dbReference type="NCBI Taxonomy" id="1817823"/>
    <lineage>
        <taxon>Bacteria</taxon>
        <taxon>Candidatus Doudnaibacteriota</taxon>
    </lineage>
</organism>
<name>A0A1F5NS23_9BACT</name>